<accession>A0ABR9AYA5</accession>
<dbReference type="RefSeq" id="WP_192024560.1">
    <property type="nucleotide sequence ID" value="NZ_JACYTN010000003.1"/>
</dbReference>
<dbReference type="EMBL" id="JACYTN010000003">
    <property type="protein sequence ID" value="MBD8498185.1"/>
    <property type="molecule type" value="Genomic_DNA"/>
</dbReference>
<dbReference type="Proteomes" id="UP000634529">
    <property type="component" value="Unassembled WGS sequence"/>
</dbReference>
<protein>
    <submittedName>
        <fullName evidence="3">Stage II sporulation protein R</fullName>
    </submittedName>
</protein>
<reference evidence="3 4" key="1">
    <citation type="submission" date="2020-09" db="EMBL/GenBank/DDBJ databases">
        <title>Paenibacillus sp. CAU 1523 isolated from sand of Haeundae Beach.</title>
        <authorList>
            <person name="Kim W."/>
        </authorList>
    </citation>
    <scope>NUCLEOTIDE SEQUENCE [LARGE SCALE GENOMIC DNA]</scope>
    <source>
        <strain evidence="3 4">CAU 1523</strain>
    </source>
</reference>
<proteinExistence type="predicted"/>
<feature type="signal peptide" evidence="2">
    <location>
        <begin position="1"/>
        <end position="22"/>
    </location>
</feature>
<organism evidence="3 4">
    <name type="scientific">Paenibacillus arenosi</name>
    <dbReference type="NCBI Taxonomy" id="2774142"/>
    <lineage>
        <taxon>Bacteria</taxon>
        <taxon>Bacillati</taxon>
        <taxon>Bacillota</taxon>
        <taxon>Bacilli</taxon>
        <taxon>Bacillales</taxon>
        <taxon>Paenibacillaceae</taxon>
        <taxon>Paenibacillus</taxon>
    </lineage>
</organism>
<gene>
    <name evidence="3" type="primary">spoIIR</name>
    <name evidence="3" type="ORF">IFO66_07670</name>
</gene>
<evidence type="ECO:0000256" key="1">
    <source>
        <dbReference type="SAM" id="MobiDB-lite"/>
    </source>
</evidence>
<feature type="region of interest" description="Disordered" evidence="1">
    <location>
        <begin position="185"/>
        <end position="208"/>
    </location>
</feature>
<feature type="chain" id="PRO_5045047045" evidence="2">
    <location>
        <begin position="23"/>
        <end position="239"/>
    </location>
</feature>
<keyword evidence="4" id="KW-1185">Reference proteome</keyword>
<feature type="compositionally biased region" description="Polar residues" evidence="1">
    <location>
        <begin position="194"/>
        <end position="205"/>
    </location>
</feature>
<comment type="caution">
    <text evidence="3">The sequence shown here is derived from an EMBL/GenBank/DDBJ whole genome shotgun (WGS) entry which is preliminary data.</text>
</comment>
<dbReference type="NCBIfam" id="TIGR02837">
    <property type="entry name" value="spore_II_R"/>
    <property type="match status" value="1"/>
</dbReference>
<keyword evidence="2" id="KW-0732">Signal</keyword>
<dbReference type="InterPro" id="IPR014202">
    <property type="entry name" value="Spore_II_R"/>
</dbReference>
<sequence>MKRRTWLNMLMLTALTVGIVMSWDGNGTNAQAVQTSEAIPEDAIRLRILAHSDKETDQAVKRQVRDAVVEGMNGWLEEGSTPRSREEARNWIESHLEQIQNIADEVVTKAGYSYGVKAELKVVPFPAKLYGGQAYPAGNYEALRITLGSGEGQNWWCVLFPPLCFVDGTQGTAVAAEAEKAEAVETANQKEAGKSSTQLEGTTSVGEEAGTSDREVRFFLWDLLVSIFEWIANVAKSIF</sequence>
<evidence type="ECO:0000313" key="3">
    <source>
        <dbReference type="EMBL" id="MBD8498185.1"/>
    </source>
</evidence>
<dbReference type="Pfam" id="PF09551">
    <property type="entry name" value="Spore_II_R"/>
    <property type="match status" value="1"/>
</dbReference>
<name>A0ABR9AYA5_9BACL</name>
<evidence type="ECO:0000313" key="4">
    <source>
        <dbReference type="Proteomes" id="UP000634529"/>
    </source>
</evidence>
<evidence type="ECO:0000256" key="2">
    <source>
        <dbReference type="SAM" id="SignalP"/>
    </source>
</evidence>